<evidence type="ECO:0000313" key="2">
    <source>
        <dbReference type="Proteomes" id="UP000074382"/>
    </source>
</evidence>
<dbReference type="AlphaFoldDB" id="A0A147KI63"/>
<sequence>MADDLLTDGLQTLRSRYPDWLITREATGRLVAVHRTEQPDPQREKALLLTRGTADTVEQLDPKLLVQRCLREQLPGGYPVPRGVR</sequence>
<accession>A0A147KI63</accession>
<dbReference type="STRING" id="665004.AC529_09285"/>
<dbReference type="Proteomes" id="UP000074382">
    <property type="component" value="Unassembled WGS sequence"/>
</dbReference>
<dbReference type="OrthoDB" id="3436971at2"/>
<name>A0A147KI63_THECS</name>
<organism evidence="1 2">
    <name type="scientific">Thermobifida cellulosilytica TB100</name>
    <dbReference type="NCBI Taxonomy" id="665004"/>
    <lineage>
        <taxon>Bacteria</taxon>
        <taxon>Bacillati</taxon>
        <taxon>Actinomycetota</taxon>
        <taxon>Actinomycetes</taxon>
        <taxon>Streptosporangiales</taxon>
        <taxon>Nocardiopsidaceae</taxon>
        <taxon>Thermobifida</taxon>
    </lineage>
</organism>
<reference evidence="2" key="1">
    <citation type="journal article" date="2017" name="Acta Aliment.">
        <title>Plant polysaccharide degrading enzyme system of Thermpbifida cellulosilytica TB100 revealed by de novo genome project data.</title>
        <authorList>
            <person name="Toth A."/>
            <person name="Baka E."/>
            <person name="Luzics S."/>
            <person name="Bata-Vidacs I."/>
            <person name="Nagy I."/>
            <person name="Balint B."/>
            <person name="Herceg R."/>
            <person name="Olasz F."/>
            <person name="Wilk T."/>
            <person name="Nagy T."/>
            <person name="Kriszt B."/>
            <person name="Nagy I."/>
            <person name="Kukolya J."/>
        </authorList>
    </citation>
    <scope>NUCLEOTIDE SEQUENCE [LARGE SCALE GENOMIC DNA]</scope>
    <source>
        <strain evidence="2">TB100</strain>
    </source>
</reference>
<gene>
    <name evidence="1" type="ORF">AC529_09285</name>
</gene>
<dbReference type="PATRIC" id="fig|665004.4.peg.2203"/>
<protein>
    <submittedName>
        <fullName evidence="1">Uncharacterized protein</fullName>
    </submittedName>
</protein>
<keyword evidence="2" id="KW-1185">Reference proteome</keyword>
<dbReference type="EMBL" id="LGEM01000050">
    <property type="protein sequence ID" value="KUP96978.1"/>
    <property type="molecule type" value="Genomic_DNA"/>
</dbReference>
<evidence type="ECO:0000313" key="1">
    <source>
        <dbReference type="EMBL" id="KUP96978.1"/>
    </source>
</evidence>
<proteinExistence type="predicted"/>
<dbReference type="RefSeq" id="WP_068755836.1">
    <property type="nucleotide sequence ID" value="NZ_KQ950181.1"/>
</dbReference>
<comment type="caution">
    <text evidence="1">The sequence shown here is derived from an EMBL/GenBank/DDBJ whole genome shotgun (WGS) entry which is preliminary data.</text>
</comment>